<dbReference type="InParanoid" id="A0A4W3I3M9"/>
<dbReference type="SMART" id="SM00244">
    <property type="entry name" value="PHB"/>
    <property type="match status" value="1"/>
</dbReference>
<keyword evidence="7" id="KW-1185">Reference proteome</keyword>
<dbReference type="Pfam" id="PF01145">
    <property type="entry name" value="Band_7"/>
    <property type="match status" value="1"/>
</dbReference>
<dbReference type="InterPro" id="IPR001107">
    <property type="entry name" value="Band_7"/>
</dbReference>
<dbReference type="InterPro" id="IPR036013">
    <property type="entry name" value="Band_7/SPFH_dom_sf"/>
</dbReference>
<feature type="transmembrane region" description="Helical" evidence="4">
    <location>
        <begin position="27"/>
        <end position="46"/>
    </location>
</feature>
<reference evidence="7" key="1">
    <citation type="journal article" date="2006" name="Science">
        <title>Ancient noncoding elements conserved in the human genome.</title>
        <authorList>
            <person name="Venkatesh B."/>
            <person name="Kirkness E.F."/>
            <person name="Loh Y.H."/>
            <person name="Halpern A.L."/>
            <person name="Lee A.P."/>
            <person name="Johnson J."/>
            <person name="Dandona N."/>
            <person name="Viswanathan L.D."/>
            <person name="Tay A."/>
            <person name="Venter J.C."/>
            <person name="Strausberg R.L."/>
            <person name="Brenner S."/>
        </authorList>
    </citation>
    <scope>NUCLEOTIDE SEQUENCE [LARGE SCALE GENOMIC DNA]</scope>
</reference>
<dbReference type="InterPro" id="IPR036527">
    <property type="entry name" value="SCP2_sterol-bd_dom_sf"/>
</dbReference>
<sequence>MWPVWWEGSIPMAAGCTGEERSRRRSIHLGVFLGGPSTAFKFFLFLDQRQGWMSKICNGLVTSLIFLMILITFPVSLWFAIKTVPSYNRLVLFRLGRIKGSKGPGMVFVLPCIDQFQQVDIRTRALSVPPCKITSKDEALISVGAEIQFRIWNPVLSVIAVQDLNSSSQLTAQNIMTHILLKKSLKEIQMEKMKIGEELTLEINERTKPWGLEVDRVELILDAVLKPARERVSSASVFKPPALGLEGQPGPVQHLTMHFIGSNPIVVCDNPVDEPMLPKESPKLSIGDEILVKVNQAISEGLVKQIGACFLFSITLKDGSGTSYFLDLTRSCGKAGHGKPERSPDVILEMSECDMKAMFKGNLKPLGAYMSGRLRVHGDLKTAMKLEELIKVLKQNTQV</sequence>
<dbReference type="Pfam" id="PF02036">
    <property type="entry name" value="SCP2"/>
    <property type="match status" value="1"/>
</dbReference>
<reference evidence="6" key="4">
    <citation type="submission" date="2025-08" db="UniProtKB">
        <authorList>
            <consortium name="Ensembl"/>
        </authorList>
    </citation>
    <scope>IDENTIFICATION</scope>
</reference>
<dbReference type="InterPro" id="IPR001972">
    <property type="entry name" value="Stomatin_HflK_fam"/>
</dbReference>
<dbReference type="SUPFAM" id="SSF117892">
    <property type="entry name" value="Band 7/SPFH domain"/>
    <property type="match status" value="1"/>
</dbReference>
<feature type="domain" description="Band 7" evidence="5">
    <location>
        <begin position="79"/>
        <end position="237"/>
    </location>
</feature>
<protein>
    <recommendedName>
        <fullName evidence="3">Podocin</fullName>
    </recommendedName>
</protein>
<evidence type="ECO:0000256" key="1">
    <source>
        <dbReference type="ARBA" id="ARBA00008164"/>
    </source>
</evidence>
<dbReference type="GeneTree" id="ENSGT01030000234614"/>
<comment type="similarity">
    <text evidence="1">Belongs to the band 7/mec-2 family.</text>
</comment>
<evidence type="ECO:0000256" key="4">
    <source>
        <dbReference type="SAM" id="Phobius"/>
    </source>
</evidence>
<dbReference type="PANTHER" id="PTHR10264">
    <property type="entry name" value="BAND 7 PROTEIN-RELATED"/>
    <property type="match status" value="1"/>
</dbReference>
<keyword evidence="4" id="KW-1133">Transmembrane helix</keyword>
<reference evidence="6" key="5">
    <citation type="submission" date="2025-09" db="UniProtKB">
        <authorList>
            <consortium name="Ensembl"/>
        </authorList>
    </citation>
    <scope>IDENTIFICATION</scope>
</reference>
<dbReference type="STRING" id="7868.ENSCMIP00000015699"/>
<feature type="transmembrane region" description="Helical" evidence="4">
    <location>
        <begin position="58"/>
        <end position="81"/>
    </location>
</feature>
<evidence type="ECO:0000259" key="5">
    <source>
        <dbReference type="SMART" id="SM00244"/>
    </source>
</evidence>
<dbReference type="Gene3D" id="3.30.1050.10">
    <property type="entry name" value="SCP2 sterol-binding domain"/>
    <property type="match status" value="1"/>
</dbReference>
<dbReference type="FunFam" id="3.30.479.30:FF:000004">
    <property type="entry name" value="Putative membrane protease family, stomatin"/>
    <property type="match status" value="1"/>
</dbReference>
<dbReference type="SUPFAM" id="SSF55718">
    <property type="entry name" value="SCP-like"/>
    <property type="match status" value="1"/>
</dbReference>
<evidence type="ECO:0000313" key="6">
    <source>
        <dbReference type="Ensembl" id="ENSCMIP00000015699.1"/>
    </source>
</evidence>
<dbReference type="Gene3D" id="3.30.479.30">
    <property type="entry name" value="Band 7 domain"/>
    <property type="match status" value="1"/>
</dbReference>
<proteinExistence type="inferred from homology"/>
<keyword evidence="4" id="KW-0812">Transmembrane</keyword>
<evidence type="ECO:0000256" key="3">
    <source>
        <dbReference type="ARBA" id="ARBA00071670"/>
    </source>
</evidence>
<dbReference type="InterPro" id="IPR003033">
    <property type="entry name" value="SCP2_sterol-bd_dom"/>
</dbReference>
<dbReference type="OMA" id="AMHFLSH"/>
<reference evidence="7" key="3">
    <citation type="journal article" date="2014" name="Nature">
        <title>Elephant shark genome provides unique insights into gnathostome evolution.</title>
        <authorList>
            <consortium name="International Elephant Shark Genome Sequencing Consortium"/>
            <person name="Venkatesh B."/>
            <person name="Lee A.P."/>
            <person name="Ravi V."/>
            <person name="Maurya A.K."/>
            <person name="Lian M.M."/>
            <person name="Swann J.B."/>
            <person name="Ohta Y."/>
            <person name="Flajnik M.F."/>
            <person name="Sutoh Y."/>
            <person name="Kasahara M."/>
            <person name="Hoon S."/>
            <person name="Gangu V."/>
            <person name="Roy S.W."/>
            <person name="Irimia M."/>
            <person name="Korzh V."/>
            <person name="Kondrychyn I."/>
            <person name="Lim Z.W."/>
            <person name="Tay B.H."/>
            <person name="Tohari S."/>
            <person name="Kong K.W."/>
            <person name="Ho S."/>
            <person name="Lorente-Galdos B."/>
            <person name="Quilez J."/>
            <person name="Marques-Bonet T."/>
            <person name="Raney B.J."/>
            <person name="Ingham P.W."/>
            <person name="Tay A."/>
            <person name="Hillier L.W."/>
            <person name="Minx P."/>
            <person name="Boehm T."/>
            <person name="Wilson R.K."/>
            <person name="Brenner S."/>
            <person name="Warren W.C."/>
        </authorList>
    </citation>
    <scope>NUCLEOTIDE SEQUENCE [LARGE SCALE GENOMIC DNA]</scope>
</reference>
<dbReference type="Ensembl" id="ENSCMIT00000016019.1">
    <property type="protein sequence ID" value="ENSCMIP00000015699.1"/>
    <property type="gene ID" value="ENSCMIG00000007637.1"/>
</dbReference>
<comment type="function">
    <text evidence="2">Plays a role in the regulation of glomerular permeability, acting probably as a linker between the plasma membrane and the cytoskeleton.</text>
</comment>
<dbReference type="AlphaFoldDB" id="A0A4W3I3M9"/>
<evidence type="ECO:0000313" key="7">
    <source>
        <dbReference type="Proteomes" id="UP000314986"/>
    </source>
</evidence>
<evidence type="ECO:0000256" key="2">
    <source>
        <dbReference type="ARBA" id="ARBA00053394"/>
    </source>
</evidence>
<keyword evidence="4" id="KW-0472">Membrane</keyword>
<accession>A0A4W3I3M9</accession>
<dbReference type="PRINTS" id="PR00721">
    <property type="entry name" value="STOMATIN"/>
</dbReference>
<organism evidence="6 7">
    <name type="scientific">Callorhinchus milii</name>
    <name type="common">Ghost shark</name>
    <dbReference type="NCBI Taxonomy" id="7868"/>
    <lineage>
        <taxon>Eukaryota</taxon>
        <taxon>Metazoa</taxon>
        <taxon>Chordata</taxon>
        <taxon>Craniata</taxon>
        <taxon>Vertebrata</taxon>
        <taxon>Chondrichthyes</taxon>
        <taxon>Holocephali</taxon>
        <taxon>Chimaeriformes</taxon>
        <taxon>Callorhinchidae</taxon>
        <taxon>Callorhinchus</taxon>
    </lineage>
</organism>
<gene>
    <name evidence="6" type="primary">stoml1</name>
</gene>
<dbReference type="Proteomes" id="UP000314986">
    <property type="component" value="Unassembled WGS sequence"/>
</dbReference>
<dbReference type="PANTHER" id="PTHR10264:SF130">
    <property type="entry name" value="STOMATIN-LIKE PROTEIN 1"/>
    <property type="match status" value="1"/>
</dbReference>
<reference evidence="7" key="2">
    <citation type="journal article" date="2007" name="PLoS Biol.">
        <title>Survey sequencing and comparative analysis of the elephant shark (Callorhinchus milii) genome.</title>
        <authorList>
            <person name="Venkatesh B."/>
            <person name="Kirkness E.F."/>
            <person name="Loh Y.H."/>
            <person name="Halpern A.L."/>
            <person name="Lee A.P."/>
            <person name="Johnson J."/>
            <person name="Dandona N."/>
            <person name="Viswanathan L.D."/>
            <person name="Tay A."/>
            <person name="Venter J.C."/>
            <person name="Strausberg R.L."/>
            <person name="Brenner S."/>
        </authorList>
    </citation>
    <scope>NUCLEOTIDE SEQUENCE [LARGE SCALE GENOMIC DNA]</scope>
</reference>
<dbReference type="GO" id="GO:0009898">
    <property type="term" value="C:cytoplasmic side of plasma membrane"/>
    <property type="evidence" value="ECO:0007669"/>
    <property type="project" value="UniProtKB-ARBA"/>
</dbReference>
<dbReference type="InterPro" id="IPR043202">
    <property type="entry name" value="Band-7_stomatin-like"/>
</dbReference>
<name>A0A4W3I3M9_CALMI</name>